<dbReference type="InterPro" id="IPR003680">
    <property type="entry name" value="Flavodoxin_fold"/>
</dbReference>
<dbReference type="SUPFAM" id="SSF52218">
    <property type="entry name" value="Flavoproteins"/>
    <property type="match status" value="1"/>
</dbReference>
<proteinExistence type="inferred from homology"/>
<evidence type="ECO:0000313" key="4">
    <source>
        <dbReference type="EMBL" id="CAB4605988.1"/>
    </source>
</evidence>
<dbReference type="PANTHER" id="PTHR10204:SF34">
    <property type="entry name" value="NAD(P)H DEHYDROGENASE [QUINONE] 1 ISOFORM 1"/>
    <property type="match status" value="1"/>
</dbReference>
<reference evidence="4" key="1">
    <citation type="submission" date="2020-05" db="EMBL/GenBank/DDBJ databases">
        <authorList>
            <person name="Chiriac C."/>
            <person name="Salcher M."/>
            <person name="Ghai R."/>
            <person name="Kavagutti S V."/>
        </authorList>
    </citation>
    <scope>NUCLEOTIDE SEQUENCE</scope>
</reference>
<feature type="domain" description="Flavodoxin-like fold" evidence="3">
    <location>
        <begin position="1"/>
        <end position="189"/>
    </location>
</feature>
<dbReference type="AlphaFoldDB" id="A0A6J6HB57"/>
<dbReference type="PANTHER" id="PTHR10204">
    <property type="entry name" value="NAD P H OXIDOREDUCTASE-RELATED"/>
    <property type="match status" value="1"/>
</dbReference>
<dbReference type="EMBL" id="CAEZUX010000004">
    <property type="protein sequence ID" value="CAB4605988.1"/>
    <property type="molecule type" value="Genomic_DNA"/>
</dbReference>
<evidence type="ECO:0000256" key="2">
    <source>
        <dbReference type="ARBA" id="ARBA00023002"/>
    </source>
</evidence>
<name>A0A6J6HB57_9ZZZZ</name>
<accession>A0A6J6HB57</accession>
<dbReference type="InterPro" id="IPR029039">
    <property type="entry name" value="Flavoprotein-like_sf"/>
</dbReference>
<dbReference type="Gene3D" id="3.40.50.360">
    <property type="match status" value="1"/>
</dbReference>
<dbReference type="GO" id="GO:0005829">
    <property type="term" value="C:cytosol"/>
    <property type="evidence" value="ECO:0007669"/>
    <property type="project" value="TreeGrafter"/>
</dbReference>
<gene>
    <name evidence="4" type="ORF">UFOPK1874_00113</name>
</gene>
<dbReference type="InterPro" id="IPR051545">
    <property type="entry name" value="NAD(P)H_dehydrogenase_qn"/>
</dbReference>
<keyword evidence="2" id="KW-0560">Oxidoreductase</keyword>
<organism evidence="4">
    <name type="scientific">freshwater metagenome</name>
    <dbReference type="NCBI Taxonomy" id="449393"/>
    <lineage>
        <taxon>unclassified sequences</taxon>
        <taxon>metagenomes</taxon>
        <taxon>ecological metagenomes</taxon>
    </lineage>
</organism>
<dbReference type="Pfam" id="PF02525">
    <property type="entry name" value="Flavodoxin_2"/>
    <property type="match status" value="1"/>
</dbReference>
<evidence type="ECO:0000256" key="1">
    <source>
        <dbReference type="ARBA" id="ARBA00006252"/>
    </source>
</evidence>
<dbReference type="GO" id="GO:0003955">
    <property type="term" value="F:NAD(P)H dehydrogenase (quinone) activity"/>
    <property type="evidence" value="ECO:0007669"/>
    <property type="project" value="TreeGrafter"/>
</dbReference>
<evidence type="ECO:0000259" key="3">
    <source>
        <dbReference type="Pfam" id="PF02525"/>
    </source>
</evidence>
<protein>
    <submittedName>
        <fullName evidence="4">Unannotated protein</fullName>
    </submittedName>
</protein>
<sequence>MRAIVIYSHPVEGSLCSAMRDAAVRGLQSAGHDVTVFDLAADGFDPVMSEPEWEKYMNREIVDDPTLLRYIDAVKQSEIFVFVYPTWWSGLPAQLKGWLERVLVTGVAFRFTSSDRVRPGLAHLRRVHVISTYGSPKMYVRIVNDNGRRILTRALRLCGTRRTRTSHQGLYALDTSTVESRQKFLRDIEKKTASL</sequence>
<comment type="similarity">
    <text evidence="1">Belongs to the NAD(P)H dehydrogenase (quinone) family.</text>
</comment>